<sequence>MHLGRGLLFFLLLNSVTMSFSLSTCTTVDIDHIKKKRVEAIRGQILSKLRLTSPPQTLGPSQVPYQVLALYNSTRELLEELGRDRHQSCGQDNTETEYYAKEIHKFNMIQGSPENNDLPYCPKGITSKVFRFNVSIMEKNATNLFRAEFRALRVPNSSAKRNEQRIELYQILRPDEHIAKQRYIGGKNVLTKGTPEWVSFDVTETVREWLMYRETNLGLEVSVHCPCHTFSPNGDIVENVNEVLEVKFKGMDGEYDEQNRWDLGRLKKQKEQLLPHLILMMLPPHRLDVLPTSRRRKRALDTNYCFSNYEENCCVRPLYIDFRQDLGWRWIHEPKGYHANFCSGPCPYLRSADTTHSSLLSLYNTLNPEASASPCCVPQDLEPLTILYYVGRTPKVEQLSNMIVKSCKCS</sequence>
<dbReference type="GO" id="GO:0005125">
    <property type="term" value="F:cytokine activity"/>
    <property type="evidence" value="ECO:0007669"/>
    <property type="project" value="TreeGrafter"/>
</dbReference>
<dbReference type="InterPro" id="IPR001111">
    <property type="entry name" value="TGF-b_propeptide"/>
</dbReference>
<feature type="disulfide bond" evidence="17">
    <location>
        <begin position="313"/>
        <end position="376"/>
    </location>
</feature>
<dbReference type="GO" id="GO:0007179">
    <property type="term" value="P:transforming growth factor beta receptor signaling pathway"/>
    <property type="evidence" value="ECO:0007669"/>
    <property type="project" value="TreeGrafter"/>
</dbReference>
<comment type="function">
    <text evidence="14">Required to maintain the Transforming growth factor beta-1 (TGF-beta-1) chain in a latent state during storage in extracellular matrix. Associates non-covalently with TGF-beta-1 and regulates its activation via interaction with 'milieu molecules', such as LTBP1, LRRC32/GARP and LRRC33/NRROS, that control activation of TGF-beta-1. Interaction with integrins (ITGAV:ITGB6 or ITGAV:ITGB8) results in distortion of the Latency-associated peptide chain and subsequent release of the active TGF-beta-1.</text>
</comment>
<evidence type="ECO:0000259" key="19">
    <source>
        <dbReference type="PROSITE" id="PS51362"/>
    </source>
</evidence>
<dbReference type="GO" id="GO:0042127">
    <property type="term" value="P:regulation of cell population proliferation"/>
    <property type="evidence" value="ECO:0007669"/>
    <property type="project" value="TreeGrafter"/>
</dbReference>
<dbReference type="FunFam" id="2.10.90.10:FF:000004">
    <property type="entry name" value="Transforming growth factor beta"/>
    <property type="match status" value="1"/>
</dbReference>
<dbReference type="GO" id="GO:0005615">
    <property type="term" value="C:extracellular space"/>
    <property type="evidence" value="ECO:0007669"/>
    <property type="project" value="UniProtKB-UniRule"/>
</dbReference>
<evidence type="ECO:0000313" key="21">
    <source>
        <dbReference type="Proteomes" id="UP001187343"/>
    </source>
</evidence>
<reference evidence="20" key="1">
    <citation type="submission" date="2023-08" db="EMBL/GenBank/DDBJ databases">
        <title>Chromosome-level Genome Assembly of mud carp (Cirrhinus molitorella).</title>
        <authorList>
            <person name="Liu H."/>
        </authorList>
    </citation>
    <scope>NUCLEOTIDE SEQUENCE</scope>
    <source>
        <strain evidence="20">Prfri</strain>
        <tissue evidence="20">Muscle</tissue>
    </source>
</reference>
<dbReference type="EMBL" id="JAUYZG010000019">
    <property type="protein sequence ID" value="KAK2878301.1"/>
    <property type="molecule type" value="Genomic_DNA"/>
</dbReference>
<evidence type="ECO:0000256" key="5">
    <source>
        <dbReference type="ARBA" id="ARBA00022530"/>
    </source>
</evidence>
<evidence type="ECO:0000256" key="11">
    <source>
        <dbReference type="ARBA" id="ARBA00023246"/>
    </source>
</evidence>
<evidence type="ECO:0000256" key="6">
    <source>
        <dbReference type="ARBA" id="ARBA00022685"/>
    </source>
</evidence>
<dbReference type="PANTHER" id="PTHR11848">
    <property type="entry name" value="TGF-BETA FAMILY"/>
    <property type="match status" value="1"/>
</dbReference>
<dbReference type="InterPro" id="IPR029034">
    <property type="entry name" value="Cystine-knot_cytokine"/>
</dbReference>
<comment type="caution">
    <text evidence="20">The sequence shown here is derived from an EMBL/GenBank/DDBJ whole genome shotgun (WGS) entry which is preliminary data.</text>
</comment>
<dbReference type="PIRSF" id="PIRSF001787">
    <property type="entry name" value="TGF-beta"/>
    <property type="match status" value="1"/>
</dbReference>
<evidence type="ECO:0000256" key="12">
    <source>
        <dbReference type="ARBA" id="ARBA00045988"/>
    </source>
</evidence>
<dbReference type="PRINTS" id="PR01426">
    <property type="entry name" value="TGFBETA3"/>
</dbReference>
<dbReference type="PANTHER" id="PTHR11848:SF34">
    <property type="entry name" value="TRANSFORMING GROWTH FACTOR BETA-3 PROPROTEIN"/>
    <property type="match status" value="1"/>
</dbReference>
<dbReference type="InterPro" id="IPR001839">
    <property type="entry name" value="TGF-b_C"/>
</dbReference>
<dbReference type="FunFam" id="2.60.120.970:FF:000006">
    <property type="entry name" value="Transforming growth factor beta"/>
    <property type="match status" value="1"/>
</dbReference>
<dbReference type="InterPro" id="IPR015615">
    <property type="entry name" value="TGF-beta-rel"/>
</dbReference>
<evidence type="ECO:0000256" key="13">
    <source>
        <dbReference type="ARBA" id="ARBA00046153"/>
    </source>
</evidence>
<dbReference type="PROSITE" id="PS00250">
    <property type="entry name" value="TGF_BETA_1"/>
    <property type="match status" value="1"/>
</dbReference>
<dbReference type="PROSITE" id="PS51362">
    <property type="entry name" value="TGF_BETA_2"/>
    <property type="match status" value="1"/>
</dbReference>
<evidence type="ECO:0000256" key="10">
    <source>
        <dbReference type="ARBA" id="ARBA00023180"/>
    </source>
</evidence>
<protein>
    <recommendedName>
        <fullName evidence="16">Transforming growth factor beta</fullName>
    </recommendedName>
</protein>
<comment type="subunit">
    <text evidence="16">Homodimer; disulfide-linked.</text>
</comment>
<dbReference type="Pfam" id="PF00019">
    <property type="entry name" value="TGF_beta"/>
    <property type="match status" value="1"/>
</dbReference>
<feature type="disulfide bond" evidence="17">
    <location>
        <begin position="346"/>
        <end position="409"/>
    </location>
</feature>
<feature type="disulfide bond" evidence="17">
    <location>
        <begin position="342"/>
        <end position="407"/>
    </location>
</feature>
<feature type="disulfide bond" evidence="17">
    <location>
        <begin position="305"/>
        <end position="314"/>
    </location>
</feature>
<comment type="similarity">
    <text evidence="3 16 18">Belongs to the TGF-beta family.</text>
</comment>
<dbReference type="SUPFAM" id="SSF57501">
    <property type="entry name" value="Cystine-knot cytokines"/>
    <property type="match status" value="1"/>
</dbReference>
<dbReference type="SMART" id="SM00204">
    <property type="entry name" value="TGFB"/>
    <property type="match status" value="1"/>
</dbReference>
<evidence type="ECO:0000256" key="7">
    <source>
        <dbReference type="ARBA" id="ARBA00022729"/>
    </source>
</evidence>
<dbReference type="Proteomes" id="UP001187343">
    <property type="component" value="Unassembled WGS sequence"/>
</dbReference>
<evidence type="ECO:0000256" key="9">
    <source>
        <dbReference type="ARBA" id="ARBA00023157"/>
    </source>
</evidence>
<dbReference type="InterPro" id="IPR015618">
    <property type="entry name" value="TGFB3"/>
</dbReference>
<proteinExistence type="inferred from homology"/>
<comment type="function">
    <text evidence="1">Transforming growth factor beta-3 proprotein: Precursor of the Latency-associated peptide (LAP) and Transforming growth factor beta-3 (TGF-beta-3) chains, which constitute the regulatory and active subunit of TGF-beta-3, respectively.</text>
</comment>
<comment type="function">
    <text evidence="12">Required to maintain the Transforming growth factor beta-3 (TGF-beta-3) chain in a latent state during storage in extracellular matrix. Associates non-covalently with TGF-beta-3 and regulates its activation via interaction with 'milieu molecules', such as LTBP1 and LRRC32/GARP, that control activation of TGF-beta-3. Interaction with integrins results in distortion of the Latency-associated peptide chain and subsequent release of the active TGF-beta-3.</text>
</comment>
<evidence type="ECO:0000256" key="16">
    <source>
        <dbReference type="PIRNR" id="PIRNR001787"/>
    </source>
</evidence>
<dbReference type="GO" id="GO:0005160">
    <property type="term" value="F:transforming growth factor beta receptor binding"/>
    <property type="evidence" value="ECO:0007669"/>
    <property type="project" value="InterPro"/>
</dbReference>
<evidence type="ECO:0000256" key="8">
    <source>
        <dbReference type="ARBA" id="ARBA00023030"/>
    </source>
</evidence>
<comment type="subunit">
    <text evidence="15">Latency-associated peptide: Homodimer; disulfide-linked. Latency-associated peptide: Interacts with Transforming growth factor beta-1 (TGF-beta-1) chain; interaction is non-covalent and maintains (TGF-beta-1) in a latent state; each Latency-associated peptide (LAP) monomer interacts with TGF-beta-1 in the other monomer. Transforming growth factor beta-1: Homodimer; disulfide-linked. Transforming growth factor beta-1: Interacts with TGF-beta receptors (tgfbr1 and tgfbr2), leading to signal transduction. Interacts with EFEMP2.</text>
</comment>
<dbReference type="Gene3D" id="2.10.90.10">
    <property type="entry name" value="Cystine-knot cytokines"/>
    <property type="match status" value="1"/>
</dbReference>
<dbReference type="Pfam" id="PF00688">
    <property type="entry name" value="TGFb_propeptide"/>
    <property type="match status" value="1"/>
</dbReference>
<evidence type="ECO:0000313" key="20">
    <source>
        <dbReference type="EMBL" id="KAK2878301.1"/>
    </source>
</evidence>
<gene>
    <name evidence="20" type="ORF">Q8A67_019092</name>
</gene>
<organism evidence="20 21">
    <name type="scientific">Cirrhinus molitorella</name>
    <name type="common">mud carp</name>
    <dbReference type="NCBI Taxonomy" id="172907"/>
    <lineage>
        <taxon>Eukaryota</taxon>
        <taxon>Metazoa</taxon>
        <taxon>Chordata</taxon>
        <taxon>Craniata</taxon>
        <taxon>Vertebrata</taxon>
        <taxon>Euteleostomi</taxon>
        <taxon>Actinopterygii</taxon>
        <taxon>Neopterygii</taxon>
        <taxon>Teleostei</taxon>
        <taxon>Ostariophysi</taxon>
        <taxon>Cypriniformes</taxon>
        <taxon>Cyprinidae</taxon>
        <taxon>Labeoninae</taxon>
        <taxon>Labeonini</taxon>
        <taxon>Cirrhinus</taxon>
    </lineage>
</organism>
<accession>A0AA88PBQ5</accession>
<keyword evidence="9 17" id="KW-1015">Disulfide bond</keyword>
<evidence type="ECO:0000256" key="1">
    <source>
        <dbReference type="ARBA" id="ARBA00003972"/>
    </source>
</evidence>
<comment type="subcellular location">
    <subcellularLocation>
        <location evidence="2">Secreted</location>
        <location evidence="2">Extracellular space</location>
        <location evidence="2">Extracellular matrix</location>
    </subcellularLocation>
</comment>
<keyword evidence="10" id="KW-0325">Glycoprotein</keyword>
<keyword evidence="21" id="KW-1185">Reference proteome</keyword>
<keyword evidence="8 16" id="KW-0339">Growth factor</keyword>
<keyword evidence="5" id="KW-0272">Extracellular matrix</keyword>
<dbReference type="GO" id="GO:0048731">
    <property type="term" value="P:system development"/>
    <property type="evidence" value="ECO:0007669"/>
    <property type="project" value="UniProtKB-ARBA"/>
</dbReference>
<dbReference type="PRINTS" id="PR01423">
    <property type="entry name" value="TGFBETA"/>
</dbReference>
<feature type="chain" id="PRO_5041520057" description="Transforming growth factor beta" evidence="16">
    <location>
        <begin position="20"/>
        <end position="410"/>
    </location>
</feature>
<evidence type="ECO:0000256" key="14">
    <source>
        <dbReference type="ARBA" id="ARBA00057824"/>
    </source>
</evidence>
<dbReference type="GO" id="GO:0051781">
    <property type="term" value="P:positive regulation of cell division"/>
    <property type="evidence" value="ECO:0007669"/>
    <property type="project" value="UniProtKB-UniRule"/>
</dbReference>
<feature type="disulfide bond" description="Interchain" evidence="17">
    <location>
        <position position="375"/>
    </location>
</feature>
<name>A0AA88PBQ5_9TELE</name>
<feature type="domain" description="TGF-beta family profile" evidence="19">
    <location>
        <begin position="295"/>
        <end position="410"/>
    </location>
</feature>
<evidence type="ECO:0000256" key="15">
    <source>
        <dbReference type="ARBA" id="ARBA00065283"/>
    </source>
</evidence>
<keyword evidence="4 16" id="KW-0964">Secreted</keyword>
<dbReference type="AlphaFoldDB" id="A0AA88PBQ5"/>
<evidence type="ECO:0000256" key="3">
    <source>
        <dbReference type="ARBA" id="ARBA00006656"/>
    </source>
</evidence>
<comment type="function">
    <text evidence="13">Transforming growth factor beta-3: Multifunctional protein that regulates embryogenesis and cell differentiation and is required in various processes such as secondary palate development. Activation into mature form follows different steps: following cleavage of the proprotein in the Golgi apparatus, Latency-associated peptide (LAP) and Transforming growth factor beta-3 (TGF-beta-3) chains remain non-covalently linked rendering TGF-beta-3 inactive during storage in extracellular matrix. At the same time, LAP chain interacts with 'milieu molecules', such as LTBP1 and LRRC32/GARP that control activation of TGF-beta-3 and maintain it in a latent state during storage in extracellular milieus. TGF-beta-3 is released from LAP by integrins: integrin-binding results in distortion of the LAP chain and subsequent release of the active TGF-beta-3. Once activated following release of LAP, TGF-beta-3 acts by binding to TGF-beta receptors (TGFBR1 and TGFBR2), which transduce signal.</text>
</comment>
<evidence type="ECO:0000256" key="17">
    <source>
        <dbReference type="PIRSR" id="PIRSR001787-1"/>
    </source>
</evidence>
<dbReference type="GO" id="GO:0009887">
    <property type="term" value="P:animal organ morphogenesis"/>
    <property type="evidence" value="ECO:0007669"/>
    <property type="project" value="UniProtKB-ARBA"/>
</dbReference>
<evidence type="ECO:0000256" key="2">
    <source>
        <dbReference type="ARBA" id="ARBA00004498"/>
    </source>
</evidence>
<keyword evidence="7 16" id="KW-0732">Signal</keyword>
<evidence type="ECO:0000256" key="4">
    <source>
        <dbReference type="ARBA" id="ARBA00022525"/>
    </source>
</evidence>
<dbReference type="GO" id="GO:0008083">
    <property type="term" value="F:growth factor activity"/>
    <property type="evidence" value="ECO:0007669"/>
    <property type="project" value="UniProtKB-UniRule"/>
</dbReference>
<keyword evidence="6" id="KW-0165">Cleavage on pair of basic residues</keyword>
<dbReference type="CDD" id="cd19386">
    <property type="entry name" value="TGF_beta_TGFB3"/>
    <property type="match status" value="1"/>
</dbReference>
<dbReference type="Gene3D" id="2.60.120.970">
    <property type="match status" value="1"/>
</dbReference>
<dbReference type="InterPro" id="IPR016319">
    <property type="entry name" value="TGF-beta"/>
</dbReference>
<dbReference type="InterPro" id="IPR017948">
    <property type="entry name" value="TGFb_CS"/>
</dbReference>
<feature type="signal peptide" evidence="16">
    <location>
        <begin position="1"/>
        <end position="19"/>
    </location>
</feature>
<keyword evidence="11 16" id="KW-0497">Mitogen</keyword>
<evidence type="ECO:0000256" key="18">
    <source>
        <dbReference type="RuleBase" id="RU000354"/>
    </source>
</evidence>